<dbReference type="InterPro" id="IPR021561">
    <property type="entry name" value="AbiEi_3"/>
</dbReference>
<evidence type="ECO:0000313" key="2">
    <source>
        <dbReference type="Proteomes" id="UP000092504"/>
    </source>
</evidence>
<accession>A0A1B8NVC2</accession>
<dbReference type="PATRIC" id="fig|2746.7.peg.3037"/>
<evidence type="ECO:0008006" key="3">
    <source>
        <dbReference type="Google" id="ProtNLM"/>
    </source>
</evidence>
<evidence type="ECO:0000313" key="1">
    <source>
        <dbReference type="EMBL" id="OBX33913.1"/>
    </source>
</evidence>
<name>A0A1B8NVC2_HALEL</name>
<comment type="caution">
    <text evidence="1">The sequence shown here is derived from an EMBL/GenBank/DDBJ whole genome shotgun (WGS) entry which is preliminary data.</text>
</comment>
<sequence length="109" mass="12459">MQVSIPERAVLEWIAVTPNKLLFSSELVDAFGGLNTLRPRRLQVLLEGCRSVRTKRAFLVLARHAGHAWYGRLEPRRLDLGKGKRQLCQGGKLDREYHVTVPEEFLHAD</sequence>
<dbReference type="Pfam" id="PF11459">
    <property type="entry name" value="AbiEi_3"/>
    <property type="match status" value="1"/>
</dbReference>
<dbReference type="EMBL" id="MAJD01000002">
    <property type="protein sequence ID" value="OBX33913.1"/>
    <property type="molecule type" value="Genomic_DNA"/>
</dbReference>
<dbReference type="Proteomes" id="UP000092504">
    <property type="component" value="Unassembled WGS sequence"/>
</dbReference>
<protein>
    <recommendedName>
        <fullName evidence="3">Transcriptional regulator AbiEi antitoxin N-terminal domain-containing protein</fullName>
    </recommendedName>
</protein>
<gene>
    <name evidence="1" type="ORF">A8U91_02956</name>
</gene>
<dbReference type="AlphaFoldDB" id="A0A1B8NVC2"/>
<reference evidence="1 2" key="1">
    <citation type="submission" date="2016-06" db="EMBL/GenBank/DDBJ databases">
        <title>Genome sequence of halotolerant plant growth promoting strain of Halomonas elongata HEK1 isolated from salterns of Rann of Kutch, Gujarat, India.</title>
        <authorList>
            <person name="Gaba S."/>
            <person name="Singh R.N."/>
            <person name="Abrol S."/>
            <person name="Kaushik R."/>
            <person name="Saxena A.K."/>
        </authorList>
    </citation>
    <scope>NUCLEOTIDE SEQUENCE [LARGE SCALE GENOMIC DNA]</scope>
    <source>
        <strain evidence="1 2">HEK1</strain>
    </source>
</reference>
<organism evidence="1 2">
    <name type="scientific">Halomonas elongata</name>
    <dbReference type="NCBI Taxonomy" id="2746"/>
    <lineage>
        <taxon>Bacteria</taxon>
        <taxon>Pseudomonadati</taxon>
        <taxon>Pseudomonadota</taxon>
        <taxon>Gammaproteobacteria</taxon>
        <taxon>Oceanospirillales</taxon>
        <taxon>Halomonadaceae</taxon>
        <taxon>Halomonas</taxon>
    </lineage>
</organism>
<proteinExistence type="predicted"/>